<comment type="caution">
    <text evidence="2">The sequence shown here is derived from an EMBL/GenBank/DDBJ whole genome shotgun (WGS) entry which is preliminary data.</text>
</comment>
<keyword evidence="3" id="KW-1185">Reference proteome</keyword>
<evidence type="ECO:0000313" key="3">
    <source>
        <dbReference type="Proteomes" id="UP000273405"/>
    </source>
</evidence>
<organism evidence="2 3">
    <name type="scientific">Corallococcus sicarius</name>
    <dbReference type="NCBI Taxonomy" id="2316726"/>
    <lineage>
        <taxon>Bacteria</taxon>
        <taxon>Pseudomonadati</taxon>
        <taxon>Myxococcota</taxon>
        <taxon>Myxococcia</taxon>
        <taxon>Myxococcales</taxon>
        <taxon>Cystobacterineae</taxon>
        <taxon>Myxococcaceae</taxon>
        <taxon>Corallococcus</taxon>
    </lineage>
</organism>
<dbReference type="EMBL" id="RAWG01000305">
    <property type="protein sequence ID" value="RKH36202.1"/>
    <property type="molecule type" value="Genomic_DNA"/>
</dbReference>
<evidence type="ECO:0000313" key="2">
    <source>
        <dbReference type="EMBL" id="RKH36202.1"/>
    </source>
</evidence>
<evidence type="ECO:0000256" key="1">
    <source>
        <dbReference type="SAM" id="MobiDB-lite"/>
    </source>
</evidence>
<feature type="region of interest" description="Disordered" evidence="1">
    <location>
        <begin position="1"/>
        <end position="73"/>
    </location>
</feature>
<protein>
    <submittedName>
        <fullName evidence="2">Uncharacterized protein</fullName>
    </submittedName>
</protein>
<accession>A0A3A8N827</accession>
<name>A0A3A8N827_9BACT</name>
<dbReference type="OrthoDB" id="5523580at2"/>
<proteinExistence type="predicted"/>
<sequence length="73" mass="7606">MPYESMEVGGTEPGAGPSRKAPSEATPEESPGRTPRTAEAGGDEQEGHRMPYGEPGKTPGSAEGEDPARPNRK</sequence>
<gene>
    <name evidence="2" type="ORF">D7X12_33170</name>
</gene>
<dbReference type="RefSeq" id="WP_120629232.1">
    <property type="nucleotide sequence ID" value="NZ_RAWG01000305.1"/>
</dbReference>
<dbReference type="AlphaFoldDB" id="A0A3A8N827"/>
<reference evidence="3" key="1">
    <citation type="submission" date="2018-09" db="EMBL/GenBank/DDBJ databases">
        <authorList>
            <person name="Livingstone P.G."/>
            <person name="Whitworth D.E."/>
        </authorList>
    </citation>
    <scope>NUCLEOTIDE SEQUENCE [LARGE SCALE GENOMIC DNA]</scope>
    <source>
        <strain evidence="3">CA040B</strain>
    </source>
</reference>
<dbReference type="Proteomes" id="UP000273405">
    <property type="component" value="Unassembled WGS sequence"/>
</dbReference>